<evidence type="ECO:0000313" key="14">
    <source>
        <dbReference type="EMBL" id="KTF04789.1"/>
    </source>
</evidence>
<feature type="transmembrane region" description="Helical" evidence="13">
    <location>
        <begin position="137"/>
        <end position="155"/>
    </location>
</feature>
<keyword evidence="6 13" id="KW-1133">Transmembrane helix</keyword>
<keyword evidence="8 13" id="KW-0472">Membrane</keyword>
<keyword evidence="9" id="KW-0594">Phospholipid biosynthesis</keyword>
<proteinExistence type="inferred from homology"/>
<feature type="transmembrane region" description="Helical" evidence="13">
    <location>
        <begin position="167"/>
        <end position="188"/>
    </location>
</feature>
<dbReference type="InterPro" id="IPR050324">
    <property type="entry name" value="CDP-alcohol_PTase-I"/>
</dbReference>
<comment type="caution">
    <text evidence="14">The sequence shown here is derived from an EMBL/GenBank/DDBJ whole genome shotgun (WGS) entry which is preliminary data.</text>
</comment>
<dbReference type="InterPro" id="IPR043130">
    <property type="entry name" value="CDP-OH_PTrfase_TM_dom"/>
</dbReference>
<dbReference type="PATRIC" id="fig|59561.3.peg.89"/>
<evidence type="ECO:0000256" key="10">
    <source>
        <dbReference type="ARBA" id="ARBA00023264"/>
    </source>
</evidence>
<dbReference type="Proteomes" id="UP000054404">
    <property type="component" value="Unassembled WGS sequence"/>
</dbReference>
<comment type="similarity">
    <text evidence="2 12">Belongs to the CDP-alcohol phosphatidyltransferase class-I family.</text>
</comment>
<evidence type="ECO:0000256" key="2">
    <source>
        <dbReference type="ARBA" id="ARBA00010441"/>
    </source>
</evidence>
<dbReference type="PROSITE" id="PS00379">
    <property type="entry name" value="CDP_ALCOHOL_P_TRANSF"/>
    <property type="match status" value="1"/>
</dbReference>
<evidence type="ECO:0000256" key="7">
    <source>
        <dbReference type="ARBA" id="ARBA00023098"/>
    </source>
</evidence>
<dbReference type="PANTHER" id="PTHR14269:SF52">
    <property type="entry name" value="PHOSPHATIDYLGLYCEROPHOSPHATE SYNTHASE-RELATED"/>
    <property type="match status" value="1"/>
</dbReference>
<accession>A0A0W1KL63</accession>
<dbReference type="EMBL" id="LNIZ01000001">
    <property type="protein sequence ID" value="KTF04789.1"/>
    <property type="molecule type" value="Genomic_DNA"/>
</dbReference>
<dbReference type="Pfam" id="PF01066">
    <property type="entry name" value="CDP-OH_P_transf"/>
    <property type="match status" value="1"/>
</dbReference>
<reference evidence="14 15" key="1">
    <citation type="submission" date="2015-11" db="EMBL/GenBank/DDBJ databases">
        <title>Draft Genome Sequence of the Type Strain Trueperella bernardiae LCDC 89-0504T, Isolated from Blood Culture.</title>
        <authorList>
            <person name="Bernier A.-M."/>
            <person name="Bernard K."/>
        </authorList>
    </citation>
    <scope>NUCLEOTIDE SEQUENCE [LARGE SCALE GENOMIC DNA]</scope>
    <source>
        <strain evidence="14 15">LCDC 89-0504</strain>
    </source>
</reference>
<evidence type="ECO:0000256" key="6">
    <source>
        <dbReference type="ARBA" id="ARBA00022989"/>
    </source>
</evidence>
<feature type="transmembrane region" description="Helical" evidence="13">
    <location>
        <begin position="12"/>
        <end position="38"/>
    </location>
</feature>
<dbReference type="OrthoDB" id="9796672at2"/>
<keyword evidence="15" id="KW-1185">Reference proteome</keyword>
<feature type="transmembrane region" description="Helical" evidence="13">
    <location>
        <begin position="86"/>
        <end position="111"/>
    </location>
</feature>
<evidence type="ECO:0000256" key="12">
    <source>
        <dbReference type="RuleBase" id="RU003750"/>
    </source>
</evidence>
<dbReference type="GO" id="GO:0046474">
    <property type="term" value="P:glycerophospholipid biosynthetic process"/>
    <property type="evidence" value="ECO:0007669"/>
    <property type="project" value="TreeGrafter"/>
</dbReference>
<dbReference type="STRING" id="59561.AQZ59_00089"/>
<keyword evidence="7" id="KW-0443">Lipid metabolism</keyword>
<protein>
    <recommendedName>
        <fullName evidence="11">CDP-diacylglycerol--glycerol-3-phosphate 3-phosphatidyltransferase</fullName>
        <ecNumber evidence="11">2.7.8.5</ecNumber>
    </recommendedName>
</protein>
<evidence type="ECO:0000256" key="1">
    <source>
        <dbReference type="ARBA" id="ARBA00004141"/>
    </source>
</evidence>
<dbReference type="PANTHER" id="PTHR14269">
    <property type="entry name" value="CDP-DIACYLGLYCEROL--GLYCEROL-3-PHOSPHATE 3-PHOSPHATIDYLTRANSFERASE-RELATED"/>
    <property type="match status" value="1"/>
</dbReference>
<organism evidence="14 15">
    <name type="scientific">Trueperella bernardiae</name>
    <dbReference type="NCBI Taxonomy" id="59561"/>
    <lineage>
        <taxon>Bacteria</taxon>
        <taxon>Bacillati</taxon>
        <taxon>Actinomycetota</taxon>
        <taxon>Actinomycetes</taxon>
        <taxon>Actinomycetales</taxon>
        <taxon>Actinomycetaceae</taxon>
        <taxon>Trueperella</taxon>
    </lineage>
</organism>
<evidence type="ECO:0000256" key="8">
    <source>
        <dbReference type="ARBA" id="ARBA00023136"/>
    </source>
</evidence>
<dbReference type="AlphaFoldDB" id="A0A0W1KL63"/>
<keyword evidence="4 12" id="KW-0808">Transferase</keyword>
<evidence type="ECO:0000256" key="4">
    <source>
        <dbReference type="ARBA" id="ARBA00022679"/>
    </source>
</evidence>
<evidence type="ECO:0000256" key="3">
    <source>
        <dbReference type="ARBA" id="ARBA00022516"/>
    </source>
</evidence>
<dbReference type="InterPro" id="IPR000462">
    <property type="entry name" value="CDP-OH_P_trans"/>
</dbReference>
<keyword evidence="10" id="KW-1208">Phospholipid metabolism</keyword>
<evidence type="ECO:0000256" key="9">
    <source>
        <dbReference type="ARBA" id="ARBA00023209"/>
    </source>
</evidence>
<dbReference type="GO" id="GO:0016020">
    <property type="term" value="C:membrane"/>
    <property type="evidence" value="ECO:0007669"/>
    <property type="project" value="UniProtKB-SubCell"/>
</dbReference>
<keyword evidence="5 13" id="KW-0812">Transmembrane</keyword>
<dbReference type="PIRSF" id="PIRSF000847">
    <property type="entry name" value="Phos_ph_gly_syn"/>
    <property type="match status" value="1"/>
</dbReference>
<name>A0A0W1KL63_9ACTO</name>
<evidence type="ECO:0000256" key="11">
    <source>
        <dbReference type="NCBIfam" id="TIGR00560"/>
    </source>
</evidence>
<dbReference type="GO" id="GO:0008444">
    <property type="term" value="F:CDP-diacylglycerol-glycerol-3-phosphate 3-phosphatidyltransferase activity"/>
    <property type="evidence" value="ECO:0007669"/>
    <property type="project" value="UniProtKB-UniRule"/>
</dbReference>
<evidence type="ECO:0000256" key="13">
    <source>
        <dbReference type="SAM" id="Phobius"/>
    </source>
</evidence>
<dbReference type="NCBIfam" id="TIGR00560">
    <property type="entry name" value="pgsA"/>
    <property type="match status" value="1"/>
</dbReference>
<sequence>MIYSRGVEEKRQVPLVNIANALTVLRLVLVPVFIWAFLDPTPARSWLSWAIFALAAFTDKLDGHLARSRGLITNFGKLADSIADKFLIISALVMLSAHGILWWWVTIVFIVREAGITIMRMVVVKKKVMSAGRGGKIKMMAQSVGAGMLIIPWYSFLPSALATAIMWMSYGLIAIALFFALTSAVEYIREARNIGED</sequence>
<comment type="subcellular location">
    <subcellularLocation>
        <location evidence="1">Membrane</location>
        <topology evidence="1">Multi-pass membrane protein</topology>
    </subcellularLocation>
</comment>
<dbReference type="EC" id="2.7.8.5" evidence="11"/>
<dbReference type="InterPro" id="IPR048254">
    <property type="entry name" value="CDP_ALCOHOL_P_TRANSF_CS"/>
</dbReference>
<dbReference type="UniPathway" id="UPA00085"/>
<keyword evidence="3" id="KW-0444">Lipid biosynthesis</keyword>
<evidence type="ECO:0000313" key="15">
    <source>
        <dbReference type="Proteomes" id="UP000054404"/>
    </source>
</evidence>
<evidence type="ECO:0000256" key="5">
    <source>
        <dbReference type="ARBA" id="ARBA00022692"/>
    </source>
</evidence>
<dbReference type="InterPro" id="IPR004570">
    <property type="entry name" value="Phosphatidylglycerol_P_synth"/>
</dbReference>
<gene>
    <name evidence="14" type="primary">pgsA2</name>
    <name evidence="14" type="ORF">AQZ59_00089</name>
</gene>
<dbReference type="Gene3D" id="1.20.120.1760">
    <property type="match status" value="1"/>
</dbReference>